<protein>
    <submittedName>
        <fullName evidence="2">Integrase core domain protein</fullName>
    </submittedName>
</protein>
<gene>
    <name evidence="2" type="ORF">GALL_97420</name>
</gene>
<dbReference type="Gene3D" id="3.30.420.10">
    <property type="entry name" value="Ribonuclease H-like superfamily/Ribonuclease H"/>
    <property type="match status" value="1"/>
</dbReference>
<dbReference type="InterPro" id="IPR047655">
    <property type="entry name" value="Transpos_IS630-like"/>
</dbReference>
<name>A0A1J5T7Y2_9ZZZZ</name>
<dbReference type="GO" id="GO:0003676">
    <property type="term" value="F:nucleic acid binding"/>
    <property type="evidence" value="ECO:0007669"/>
    <property type="project" value="InterPro"/>
</dbReference>
<dbReference type="AlphaFoldDB" id="A0A1J5T7Y2"/>
<dbReference type="InterPro" id="IPR052702">
    <property type="entry name" value="MscS-like_channel"/>
</dbReference>
<accession>A0A1J5T7Y2</accession>
<dbReference type="InterPro" id="IPR036397">
    <property type="entry name" value="RNaseH_sf"/>
</dbReference>
<dbReference type="EMBL" id="MLJW01000033">
    <property type="protein sequence ID" value="OIR08238.1"/>
    <property type="molecule type" value="Genomic_DNA"/>
</dbReference>
<organism evidence="2">
    <name type="scientific">mine drainage metagenome</name>
    <dbReference type="NCBI Taxonomy" id="410659"/>
    <lineage>
        <taxon>unclassified sequences</taxon>
        <taxon>metagenomes</taxon>
        <taxon>ecological metagenomes</taxon>
    </lineage>
</organism>
<sequence>MIAATLAIRRETAALWRRRVREQGIGCVWEIAPGRGRKPRYDVARVGRWIKATLQTKPAGSAHWSTRSLARVQGVSKNTIQRAWQDHGLKPHLTKTFKLSRDPRCLEKLTDVVGIYLTPPQNAVVLCVDEKSQIQALDRTQPGLPLKPGRCGTYTHDYHRHGTTTLFAALQVAEGRVIGQCFPRHRHQEFMKFLRRLDDEFPRGKTLHLILDNYGTHGHPSVRRWLQRHPRFVLHFIPTSSSWLNLIERWFVELEQKAVRRGVFHSVPELQRAIADFLCAWNAQPTPFIWTASIERILEKMQRARHRLEHIKPGSTRAKRSRSLMPS</sequence>
<dbReference type="InterPro" id="IPR009057">
    <property type="entry name" value="Homeodomain-like_sf"/>
</dbReference>
<dbReference type="Pfam" id="PF13358">
    <property type="entry name" value="DDE_3"/>
    <property type="match status" value="1"/>
</dbReference>
<dbReference type="SUPFAM" id="SSF46689">
    <property type="entry name" value="Homeodomain-like"/>
    <property type="match status" value="1"/>
</dbReference>
<proteinExistence type="predicted"/>
<comment type="caution">
    <text evidence="2">The sequence shown here is derived from an EMBL/GenBank/DDBJ whole genome shotgun (WGS) entry which is preliminary data.</text>
</comment>
<dbReference type="PANTHER" id="PTHR30347">
    <property type="entry name" value="POTASSIUM CHANNEL RELATED"/>
    <property type="match status" value="1"/>
</dbReference>
<evidence type="ECO:0000259" key="1">
    <source>
        <dbReference type="Pfam" id="PF13358"/>
    </source>
</evidence>
<dbReference type="PANTHER" id="PTHR30347:SF1">
    <property type="entry name" value="MECHANOSENSITIVE CHANNEL MSCK"/>
    <property type="match status" value="1"/>
</dbReference>
<feature type="domain" description="Tc1-like transposase DDE" evidence="1">
    <location>
        <begin position="125"/>
        <end position="270"/>
    </location>
</feature>
<reference evidence="2" key="1">
    <citation type="submission" date="2016-10" db="EMBL/GenBank/DDBJ databases">
        <title>Sequence of Gallionella enrichment culture.</title>
        <authorList>
            <person name="Poehlein A."/>
            <person name="Muehling M."/>
            <person name="Daniel R."/>
        </authorList>
    </citation>
    <scope>NUCLEOTIDE SEQUENCE</scope>
</reference>
<evidence type="ECO:0000313" key="2">
    <source>
        <dbReference type="EMBL" id="OIR08238.1"/>
    </source>
</evidence>
<dbReference type="NCBIfam" id="NF033545">
    <property type="entry name" value="transpos_IS630"/>
    <property type="match status" value="1"/>
</dbReference>
<dbReference type="InterPro" id="IPR038717">
    <property type="entry name" value="Tc1-like_DDE_dom"/>
</dbReference>